<comment type="function">
    <text evidence="2">Functions as an E3 ubiquitin ligase.</text>
</comment>
<organism evidence="4 5">
    <name type="scientific">Rubroshorea leprosula</name>
    <dbReference type="NCBI Taxonomy" id="152421"/>
    <lineage>
        <taxon>Eukaryota</taxon>
        <taxon>Viridiplantae</taxon>
        <taxon>Streptophyta</taxon>
        <taxon>Embryophyta</taxon>
        <taxon>Tracheophyta</taxon>
        <taxon>Spermatophyta</taxon>
        <taxon>Magnoliopsida</taxon>
        <taxon>eudicotyledons</taxon>
        <taxon>Gunneridae</taxon>
        <taxon>Pentapetalae</taxon>
        <taxon>rosids</taxon>
        <taxon>malvids</taxon>
        <taxon>Malvales</taxon>
        <taxon>Dipterocarpaceae</taxon>
        <taxon>Rubroshorea</taxon>
    </lineage>
</organism>
<dbReference type="InterPro" id="IPR016024">
    <property type="entry name" value="ARM-type_fold"/>
</dbReference>
<dbReference type="Proteomes" id="UP001054252">
    <property type="component" value="Unassembled WGS sequence"/>
</dbReference>
<name>A0AAV5KY16_9ROSI</name>
<dbReference type="InterPro" id="IPR045185">
    <property type="entry name" value="PUB22/23/24-like"/>
</dbReference>
<evidence type="ECO:0000256" key="1">
    <source>
        <dbReference type="ARBA" id="ARBA00022786"/>
    </source>
</evidence>
<dbReference type="Gene3D" id="1.25.10.10">
    <property type="entry name" value="Leucine-rich Repeat Variant"/>
    <property type="match status" value="1"/>
</dbReference>
<keyword evidence="1 2" id="KW-0833">Ubl conjugation pathway</keyword>
<keyword evidence="5" id="KW-1185">Reference proteome</keyword>
<dbReference type="GO" id="GO:0061630">
    <property type="term" value="F:ubiquitin protein ligase activity"/>
    <property type="evidence" value="ECO:0007669"/>
    <property type="project" value="UniProtKB-UniRule"/>
</dbReference>
<dbReference type="EMBL" id="BPVZ01000084">
    <property type="protein sequence ID" value="GKV29750.1"/>
    <property type="molecule type" value="Genomic_DNA"/>
</dbReference>
<proteinExistence type="predicted"/>
<accession>A0AAV5KY16</accession>
<comment type="catalytic activity">
    <reaction evidence="2">
        <text>S-ubiquitinyl-[E2 ubiquitin-conjugating enzyme]-L-cysteine + [acceptor protein]-L-lysine = [E2 ubiquitin-conjugating enzyme]-L-cysteine + N(6)-ubiquitinyl-[acceptor protein]-L-lysine.</text>
        <dbReference type="EC" id="2.3.2.27"/>
    </reaction>
</comment>
<dbReference type="SUPFAM" id="SSF48371">
    <property type="entry name" value="ARM repeat"/>
    <property type="match status" value="1"/>
</dbReference>
<comment type="pathway">
    <text evidence="2">Protein modification; protein ubiquitination.</text>
</comment>
<evidence type="ECO:0000313" key="5">
    <source>
        <dbReference type="Proteomes" id="UP001054252"/>
    </source>
</evidence>
<comment type="caution">
    <text evidence="4">The sequence shown here is derived from an EMBL/GenBank/DDBJ whole genome shotgun (WGS) entry which is preliminary data.</text>
</comment>
<dbReference type="InterPro" id="IPR011989">
    <property type="entry name" value="ARM-like"/>
</dbReference>
<reference evidence="4 5" key="1">
    <citation type="journal article" date="2021" name="Commun. Biol.">
        <title>The genome of Shorea leprosula (Dipterocarpaceae) highlights the ecological relevance of drought in aseasonal tropical rainforests.</title>
        <authorList>
            <person name="Ng K.K.S."/>
            <person name="Kobayashi M.J."/>
            <person name="Fawcett J.A."/>
            <person name="Hatakeyama M."/>
            <person name="Paape T."/>
            <person name="Ng C.H."/>
            <person name="Ang C.C."/>
            <person name="Tnah L.H."/>
            <person name="Lee C.T."/>
            <person name="Nishiyama T."/>
            <person name="Sese J."/>
            <person name="O'Brien M.J."/>
            <person name="Copetti D."/>
            <person name="Mohd Noor M.I."/>
            <person name="Ong R.C."/>
            <person name="Putra M."/>
            <person name="Sireger I.Z."/>
            <person name="Indrioko S."/>
            <person name="Kosugi Y."/>
            <person name="Izuno A."/>
            <person name="Isagi Y."/>
            <person name="Lee S.L."/>
            <person name="Shimizu K.K."/>
        </authorList>
    </citation>
    <scope>NUCLEOTIDE SEQUENCE [LARGE SCALE GENOMIC DNA]</scope>
    <source>
        <strain evidence="4">214</strain>
    </source>
</reference>
<gene>
    <name evidence="4" type="ORF">SLEP1_g38649</name>
</gene>
<dbReference type="AlphaFoldDB" id="A0AAV5KY16"/>
<dbReference type="EC" id="2.3.2.27" evidence="2"/>
<evidence type="ECO:0000259" key="3">
    <source>
        <dbReference type="Pfam" id="PF25598"/>
    </source>
</evidence>
<dbReference type="PANTHER" id="PTHR22849">
    <property type="entry name" value="WDSAM1 PROTEIN"/>
    <property type="match status" value="1"/>
</dbReference>
<evidence type="ECO:0000256" key="2">
    <source>
        <dbReference type="RuleBase" id="RU369093"/>
    </source>
</evidence>
<dbReference type="GO" id="GO:0016567">
    <property type="term" value="P:protein ubiquitination"/>
    <property type="evidence" value="ECO:0007669"/>
    <property type="project" value="UniProtKB-UniRule"/>
</dbReference>
<keyword evidence="2" id="KW-0808">Transferase</keyword>
<dbReference type="InterPro" id="IPR058678">
    <property type="entry name" value="ARM_PUB"/>
</dbReference>
<evidence type="ECO:0000313" key="4">
    <source>
        <dbReference type="EMBL" id="GKV29750.1"/>
    </source>
</evidence>
<protein>
    <recommendedName>
        <fullName evidence="2 3">U-box domain-containing protein</fullName>
        <ecNumber evidence="2">2.3.2.27</ecNumber>
    </recommendedName>
    <alternativeName>
        <fullName evidence="2">RING-type E3 ubiquitin transferase PUB</fullName>
    </alternativeName>
</protein>
<feature type="domain" description="U-box" evidence="3">
    <location>
        <begin position="1"/>
        <end position="277"/>
    </location>
</feature>
<dbReference type="PANTHER" id="PTHR22849:SF24">
    <property type="entry name" value="E3 UBIQUITIN-PROTEIN LIGASE PUB24"/>
    <property type="match status" value="1"/>
</dbReference>
<sequence>MAEAAVPKVMISFIIACFKEGRVDGLEEALSILQLIRISPAETKLIFSDQYNHHIIESLTWVLGCEFRNHLTIKSHAVMVLKSVVENSKSSFLERLKPELFAQIMPLMRQDGGVTQEGLKAALRLLLHVCPWSRNRRKMIENGAVSTLLDLELGQLERRSTELVLGILFHLCSCADGRAQFLAHKGSIAAVTKRIMRVSAVADDRAILILLLMSRFSRTKIVSEEMLKVGVAAKLCMLLQNDCATYLKDKAMEILRLHSDVWKDSPDIDRNVLTRYIKGNTQSL</sequence>
<dbReference type="Pfam" id="PF25598">
    <property type="entry name" value="ARM_PUB"/>
    <property type="match status" value="1"/>
</dbReference>